<gene>
    <name evidence="3" type="ORF">FYJ68_05875</name>
</gene>
<comment type="caution">
    <text evidence="3">The sequence shown here is derived from an EMBL/GenBank/DDBJ whole genome shotgun (WGS) entry which is preliminary data.</text>
</comment>
<accession>A0A6N7XAR7</accession>
<evidence type="ECO:0000256" key="1">
    <source>
        <dbReference type="SAM" id="MobiDB-lite"/>
    </source>
</evidence>
<sequence>MGKHFSNAGESREDEGRHVSVPSGSEPDDARVDAPVAGMGDGGAGEKPPANWFLPNPTGGSDEPRGRGHGRHPHGHHRRRVVAIVACVIVALVVALGASLALTARTAKADAEQAVAALEQARDAVSNGDSSALKEAASTASDSAQGVQSALSGPQWTIASLVPSYGQDVTTARSLAGVLVDLSDNVLSPLASNAESTDLKALVSDGSVNVDGVKALVGVLDQAAPALQRSAQTVDGFPQAHVSQLASAIDKAKDKIDTANSVVSRLSDLAPYLPTMLGDGGQTKTYLLVAQNNSEIRATGGFPGSMGIITVTDGQISVGDFTTIVGQRGKEFQLTEDEAVTFGAAMGVSPGNLNSTPNFERAGDLLAQAYEAYVGTHVDGTIAVDPVFLQSLLKLTGGVTASDGTVVDGSNAAEELLSKVYWRYGNDNASEDAFFAEVAGAAFKQVMGNLGKAGASNLAEVIDSSASERRLQVWMADSDQEKAIEKAGLAGEVSGDTSNPVLGVYFNDDTWAKMDWYLSTKTEVGQATTNSDGTVSYQVTTTVGNTITEDEAKSAPAYISGGNPAKADVSTMIINCFLIAPAGGNITDVTLNGATSGDAIMLYGHAGVRQSLSLDAQQSATLKYTVTVPKEATGDLTVDQTPLGNVSLQQ</sequence>
<organism evidence="3 4">
    <name type="scientific">Olsenella porci</name>
    <dbReference type="NCBI Taxonomy" id="2652279"/>
    <lineage>
        <taxon>Bacteria</taxon>
        <taxon>Bacillati</taxon>
        <taxon>Actinomycetota</taxon>
        <taxon>Coriobacteriia</taxon>
        <taxon>Coriobacteriales</taxon>
        <taxon>Atopobiaceae</taxon>
        <taxon>Olsenella</taxon>
    </lineage>
</organism>
<dbReference type="InterPro" id="IPR025101">
    <property type="entry name" value="DUF4012"/>
</dbReference>
<evidence type="ECO:0000256" key="2">
    <source>
        <dbReference type="SAM" id="Phobius"/>
    </source>
</evidence>
<feature type="region of interest" description="Disordered" evidence="1">
    <location>
        <begin position="1"/>
        <end position="75"/>
    </location>
</feature>
<keyword evidence="2" id="KW-0472">Membrane</keyword>
<dbReference type="Pfam" id="PF13196">
    <property type="entry name" value="DUF4012"/>
    <property type="match status" value="1"/>
</dbReference>
<keyword evidence="2" id="KW-1133">Transmembrane helix</keyword>
<reference evidence="3 4" key="1">
    <citation type="submission" date="2019-08" db="EMBL/GenBank/DDBJ databases">
        <title>In-depth cultivation of the pig gut microbiome towards novel bacterial diversity and tailored functional studies.</title>
        <authorList>
            <person name="Wylensek D."/>
            <person name="Hitch T.C.A."/>
            <person name="Clavel T."/>
        </authorList>
    </citation>
    <scope>NUCLEOTIDE SEQUENCE [LARGE SCALE GENOMIC DNA]</scope>
    <source>
        <strain evidence="3 4">CA-Schmier-601-WT-1</strain>
    </source>
</reference>
<feature type="transmembrane region" description="Helical" evidence="2">
    <location>
        <begin position="81"/>
        <end position="102"/>
    </location>
</feature>
<evidence type="ECO:0000313" key="4">
    <source>
        <dbReference type="Proteomes" id="UP000469325"/>
    </source>
</evidence>
<name>A0A6N7XAR7_9ACTN</name>
<evidence type="ECO:0000313" key="3">
    <source>
        <dbReference type="EMBL" id="MST72632.1"/>
    </source>
</evidence>
<dbReference type="Proteomes" id="UP000469325">
    <property type="component" value="Unassembled WGS sequence"/>
</dbReference>
<proteinExistence type="predicted"/>
<dbReference type="EMBL" id="VUNC01000004">
    <property type="protein sequence ID" value="MST72632.1"/>
    <property type="molecule type" value="Genomic_DNA"/>
</dbReference>
<protein>
    <submittedName>
        <fullName evidence="3">DUF4012 domain-containing protein</fullName>
    </submittedName>
</protein>
<keyword evidence="4" id="KW-1185">Reference proteome</keyword>
<dbReference type="AlphaFoldDB" id="A0A6N7XAR7"/>
<dbReference type="RefSeq" id="WP_154434974.1">
    <property type="nucleotide sequence ID" value="NZ_VUNC01000004.1"/>
</dbReference>
<keyword evidence="2" id="KW-0812">Transmembrane</keyword>